<evidence type="ECO:0000313" key="7">
    <source>
        <dbReference type="Proteomes" id="UP001326567"/>
    </source>
</evidence>
<organism evidence="6 7">
    <name type="scientific">Sulfitobacter faviae</name>
    <dbReference type="NCBI Taxonomy" id="1775881"/>
    <lineage>
        <taxon>Bacteria</taxon>
        <taxon>Pseudomonadati</taxon>
        <taxon>Pseudomonadota</taxon>
        <taxon>Alphaproteobacteria</taxon>
        <taxon>Rhodobacterales</taxon>
        <taxon>Roseobacteraceae</taxon>
        <taxon>Sulfitobacter</taxon>
    </lineage>
</organism>
<protein>
    <submittedName>
        <fullName evidence="6">ATP-binding cassette domain-containing protein</fullName>
    </submittedName>
</protein>
<reference evidence="6 7" key="1">
    <citation type="submission" date="2023-11" db="EMBL/GenBank/DDBJ databases">
        <title>From the Deep-Sea to the Surface: Bacterial Genomes Isolated from the Moytirra Hydrothermal Vent Plume.</title>
        <authorList>
            <person name="Major S.R."/>
        </authorList>
    </citation>
    <scope>NUCLEOTIDE SEQUENCE [LARGE SCALE GENOMIC DNA]</scope>
    <source>
        <strain evidence="6 7">OXR-9</strain>
    </source>
</reference>
<dbReference type="Proteomes" id="UP001326567">
    <property type="component" value="Chromosome"/>
</dbReference>
<accession>A0ABZ0UZ84</accession>
<dbReference type="InterPro" id="IPR027417">
    <property type="entry name" value="P-loop_NTPase"/>
</dbReference>
<dbReference type="PROSITE" id="PS50893">
    <property type="entry name" value="ABC_TRANSPORTER_2"/>
    <property type="match status" value="1"/>
</dbReference>
<dbReference type="CDD" id="cd03257">
    <property type="entry name" value="ABC_NikE_OppD_transporters"/>
    <property type="match status" value="1"/>
</dbReference>
<evidence type="ECO:0000313" key="6">
    <source>
        <dbReference type="EMBL" id="WPZ21906.1"/>
    </source>
</evidence>
<evidence type="ECO:0000256" key="2">
    <source>
        <dbReference type="ARBA" id="ARBA00022448"/>
    </source>
</evidence>
<dbReference type="InterPro" id="IPR017871">
    <property type="entry name" value="ABC_transporter-like_CS"/>
</dbReference>
<evidence type="ECO:0000256" key="4">
    <source>
        <dbReference type="ARBA" id="ARBA00022840"/>
    </source>
</evidence>
<dbReference type="RefSeq" id="WP_322328744.1">
    <property type="nucleotide sequence ID" value="NZ_CP139725.1"/>
</dbReference>
<dbReference type="EMBL" id="CP139725">
    <property type="protein sequence ID" value="WPZ21906.1"/>
    <property type="molecule type" value="Genomic_DNA"/>
</dbReference>
<keyword evidence="3" id="KW-0547">Nucleotide-binding</keyword>
<dbReference type="InterPro" id="IPR003593">
    <property type="entry name" value="AAA+_ATPase"/>
</dbReference>
<sequence length="262" mass="28517">MTDAPLLEVRNLTRRYKLPRQSLLRAPPVLTALENASFSLHAGETLGVVGESGSGKSTLARLIMAFERPDAGAVLFRGRDLHRLGGQELRSLRRDFQMVFQDPFGSLNPRRRVGWSIAEPLRANGETEDIPRRIAEALEQVGLHAADAGKYPHEFSGGQRQRIAIARAIVTRPALLVADEAVSALDVSVQAQILNLLMDLQDDLGLGMVFISHDLAVVGSICDRVLVLQHGKTLESGAAVDVLRSPEHPYTKTLLTAAGVRP</sequence>
<proteinExistence type="inferred from homology"/>
<dbReference type="InterPro" id="IPR050319">
    <property type="entry name" value="ABC_transp_ATP-bind"/>
</dbReference>
<dbReference type="Gene3D" id="3.40.50.300">
    <property type="entry name" value="P-loop containing nucleotide triphosphate hydrolases"/>
    <property type="match status" value="1"/>
</dbReference>
<dbReference type="InterPro" id="IPR003439">
    <property type="entry name" value="ABC_transporter-like_ATP-bd"/>
</dbReference>
<dbReference type="GO" id="GO:0005524">
    <property type="term" value="F:ATP binding"/>
    <property type="evidence" value="ECO:0007669"/>
    <property type="project" value="UniProtKB-KW"/>
</dbReference>
<feature type="domain" description="ABC transporter" evidence="5">
    <location>
        <begin position="7"/>
        <end position="255"/>
    </location>
</feature>
<gene>
    <name evidence="6" type="ORF">T7987_01280</name>
</gene>
<dbReference type="PANTHER" id="PTHR43776">
    <property type="entry name" value="TRANSPORT ATP-BINDING PROTEIN"/>
    <property type="match status" value="1"/>
</dbReference>
<dbReference type="PANTHER" id="PTHR43776:SF7">
    <property type="entry name" value="D,D-DIPEPTIDE TRANSPORT ATP-BINDING PROTEIN DDPF-RELATED"/>
    <property type="match status" value="1"/>
</dbReference>
<dbReference type="PROSITE" id="PS00211">
    <property type="entry name" value="ABC_TRANSPORTER_1"/>
    <property type="match status" value="1"/>
</dbReference>
<keyword evidence="7" id="KW-1185">Reference proteome</keyword>
<name>A0ABZ0UZ84_9RHOB</name>
<comment type="similarity">
    <text evidence="1">Belongs to the ABC transporter superfamily.</text>
</comment>
<evidence type="ECO:0000256" key="3">
    <source>
        <dbReference type="ARBA" id="ARBA00022741"/>
    </source>
</evidence>
<dbReference type="Pfam" id="PF00005">
    <property type="entry name" value="ABC_tran"/>
    <property type="match status" value="1"/>
</dbReference>
<evidence type="ECO:0000259" key="5">
    <source>
        <dbReference type="PROSITE" id="PS50893"/>
    </source>
</evidence>
<dbReference type="SMART" id="SM00382">
    <property type="entry name" value="AAA"/>
    <property type="match status" value="1"/>
</dbReference>
<keyword evidence="2" id="KW-0813">Transport</keyword>
<dbReference type="SUPFAM" id="SSF52540">
    <property type="entry name" value="P-loop containing nucleoside triphosphate hydrolases"/>
    <property type="match status" value="1"/>
</dbReference>
<keyword evidence="4 6" id="KW-0067">ATP-binding</keyword>
<evidence type="ECO:0000256" key="1">
    <source>
        <dbReference type="ARBA" id="ARBA00005417"/>
    </source>
</evidence>